<dbReference type="Pfam" id="PF03432">
    <property type="entry name" value="Relaxase"/>
    <property type="match status" value="1"/>
</dbReference>
<keyword evidence="4" id="KW-1185">Reference proteome</keyword>
<evidence type="ECO:0000313" key="3">
    <source>
        <dbReference type="EMBL" id="MFD0795154.1"/>
    </source>
</evidence>
<evidence type="ECO:0000256" key="1">
    <source>
        <dbReference type="SAM" id="MobiDB-lite"/>
    </source>
</evidence>
<sequence length="453" mass="50727">MIAVEKLGSNFMGALAYNLKKLNHSDESKRAELLASTFSSLSAGMIKKEVDLIKSLRSSLSKYVWHTSLNFSADERPENLTNEKLLEIGLEYMRAMGYGDNQHLVIRHFDAEHPHIHLLVNRIRFDGSVVSDSNNYRKSQTVLRRLEQQYNLIPLAQANSIAKQPDIGRSNNIDSSISAELYDSRPIEQDNSAARLQDNHVSSYQSSKVTTGQHNKLSQRSLRKNEIERAIRTGIPSDKALLQAILDPIIYDRKLSLSEFIARCNKAGVSLLFNQASTGRISGITYFINDFKIKGQSLGNRFKWAEIVKYIDYEQDRDSKAVSAANSRTKARYGELTEGRPAGNDNSIGGRKGAVISNPGLNANQRDGERQVVTGDVRKGSGQHEPVDETGTESGYSGKELESAEDIDRSDVPDYTDSNLYSYNGIEIAEDVDDEAVHGRNRQRQKKARTNRR</sequence>
<dbReference type="InterPro" id="IPR005094">
    <property type="entry name" value="Endonuclease_MobA/VirD2"/>
</dbReference>
<evidence type="ECO:0000259" key="2">
    <source>
        <dbReference type="Pfam" id="PF03432"/>
    </source>
</evidence>
<name>A0ABW3AXU2_9SPHI</name>
<gene>
    <name evidence="3" type="ORF">ACFQZX_16140</name>
</gene>
<protein>
    <submittedName>
        <fullName evidence="3">Relaxase/mobilization nuclease domain-containing protein</fullName>
    </submittedName>
</protein>
<dbReference type="RefSeq" id="WP_377117278.1">
    <property type="nucleotide sequence ID" value="NZ_JBHTHZ010000014.1"/>
</dbReference>
<feature type="compositionally biased region" description="Basic residues" evidence="1">
    <location>
        <begin position="439"/>
        <end position="453"/>
    </location>
</feature>
<evidence type="ECO:0000313" key="4">
    <source>
        <dbReference type="Proteomes" id="UP001597010"/>
    </source>
</evidence>
<accession>A0ABW3AXU2</accession>
<proteinExistence type="predicted"/>
<comment type="caution">
    <text evidence="3">The sequence shown here is derived from an EMBL/GenBank/DDBJ whole genome shotgun (WGS) entry which is preliminary data.</text>
</comment>
<reference evidence="4" key="1">
    <citation type="journal article" date="2019" name="Int. J. Syst. Evol. Microbiol.">
        <title>The Global Catalogue of Microorganisms (GCM) 10K type strain sequencing project: providing services to taxonomists for standard genome sequencing and annotation.</title>
        <authorList>
            <consortium name="The Broad Institute Genomics Platform"/>
            <consortium name="The Broad Institute Genome Sequencing Center for Infectious Disease"/>
            <person name="Wu L."/>
            <person name="Ma J."/>
        </authorList>
    </citation>
    <scope>NUCLEOTIDE SEQUENCE [LARGE SCALE GENOMIC DNA]</scope>
    <source>
        <strain evidence="4">CCUG 61484</strain>
    </source>
</reference>
<organism evidence="3 4">
    <name type="scientific">Mucilaginibacter litoreus</name>
    <dbReference type="NCBI Taxonomy" id="1048221"/>
    <lineage>
        <taxon>Bacteria</taxon>
        <taxon>Pseudomonadati</taxon>
        <taxon>Bacteroidota</taxon>
        <taxon>Sphingobacteriia</taxon>
        <taxon>Sphingobacteriales</taxon>
        <taxon>Sphingobacteriaceae</taxon>
        <taxon>Mucilaginibacter</taxon>
    </lineage>
</organism>
<dbReference type="Proteomes" id="UP001597010">
    <property type="component" value="Unassembled WGS sequence"/>
</dbReference>
<dbReference type="EMBL" id="JBHTHZ010000014">
    <property type="protein sequence ID" value="MFD0795154.1"/>
    <property type="molecule type" value="Genomic_DNA"/>
</dbReference>
<feature type="compositionally biased region" description="Basic and acidic residues" evidence="1">
    <location>
        <begin position="399"/>
        <end position="412"/>
    </location>
</feature>
<feature type="domain" description="MobA/VirD2-like nuclease" evidence="2">
    <location>
        <begin position="17"/>
        <end position="152"/>
    </location>
</feature>
<feature type="region of interest" description="Disordered" evidence="1">
    <location>
        <begin position="322"/>
        <end position="453"/>
    </location>
</feature>